<reference evidence="4" key="1">
    <citation type="submission" date="2017-06" db="EMBL/GenBank/DDBJ databases">
        <title>Genome analysis of Fimbriiglobus ruber SP5, the first member of the order Planctomycetales with confirmed chitinolytic capability.</title>
        <authorList>
            <person name="Ravin N.V."/>
            <person name="Rakitin A.L."/>
            <person name="Ivanova A.A."/>
            <person name="Beletsky A.V."/>
            <person name="Kulichevskaya I.S."/>
            <person name="Mardanov A.V."/>
            <person name="Dedysh S.N."/>
        </authorList>
    </citation>
    <scope>NUCLEOTIDE SEQUENCE [LARGE SCALE GENOMIC DNA]</scope>
    <source>
        <strain evidence="4">SP5</strain>
    </source>
</reference>
<dbReference type="PANTHER" id="PTHR33352">
    <property type="entry name" value="SLR1095 PROTEIN"/>
    <property type="match status" value="1"/>
</dbReference>
<comment type="caution">
    <text evidence="3">The sequence shown here is derived from an EMBL/GenBank/DDBJ whole genome shotgun (WGS) entry which is preliminary data.</text>
</comment>
<evidence type="ECO:0000313" key="3">
    <source>
        <dbReference type="EMBL" id="OWK46533.1"/>
    </source>
</evidence>
<name>A0A225DZY4_9BACT</name>
<dbReference type="InterPro" id="IPR011335">
    <property type="entry name" value="Restrct_endonuc-II-like"/>
</dbReference>
<dbReference type="Proteomes" id="UP000214646">
    <property type="component" value="Unassembled WGS sequence"/>
</dbReference>
<proteinExistence type="predicted"/>
<evidence type="ECO:0000256" key="1">
    <source>
        <dbReference type="SAM" id="MobiDB-lite"/>
    </source>
</evidence>
<dbReference type="InterPro" id="IPR012296">
    <property type="entry name" value="Nuclease_put_TT1808"/>
</dbReference>
<evidence type="ECO:0000313" key="4">
    <source>
        <dbReference type="Proteomes" id="UP000214646"/>
    </source>
</evidence>
<feature type="domain" description="Putative restriction endonuclease" evidence="2">
    <location>
        <begin position="7"/>
        <end position="117"/>
    </location>
</feature>
<organism evidence="3 4">
    <name type="scientific">Fimbriiglobus ruber</name>
    <dbReference type="NCBI Taxonomy" id="1908690"/>
    <lineage>
        <taxon>Bacteria</taxon>
        <taxon>Pseudomonadati</taxon>
        <taxon>Planctomycetota</taxon>
        <taxon>Planctomycetia</taxon>
        <taxon>Gemmatales</taxon>
        <taxon>Gemmataceae</taxon>
        <taxon>Fimbriiglobus</taxon>
    </lineage>
</organism>
<gene>
    <name evidence="3" type="ORF">FRUB_00232</name>
</gene>
<dbReference type="EMBL" id="NIDE01000001">
    <property type="protein sequence ID" value="OWK46533.1"/>
    <property type="molecule type" value="Genomic_DNA"/>
</dbReference>
<keyword evidence="4" id="KW-1185">Reference proteome</keyword>
<dbReference type="CDD" id="cd06260">
    <property type="entry name" value="DUF820-like"/>
    <property type="match status" value="1"/>
</dbReference>
<protein>
    <recommendedName>
        <fullName evidence="2">Putative restriction endonuclease domain-containing protein</fullName>
    </recommendedName>
</protein>
<feature type="region of interest" description="Disordered" evidence="1">
    <location>
        <begin position="161"/>
        <end position="193"/>
    </location>
</feature>
<dbReference type="Pfam" id="PF05685">
    <property type="entry name" value="Uma2"/>
    <property type="match status" value="1"/>
</dbReference>
<evidence type="ECO:0000259" key="2">
    <source>
        <dbReference type="Pfam" id="PF05685"/>
    </source>
</evidence>
<dbReference type="Gene3D" id="3.90.1570.10">
    <property type="entry name" value="tt1808, chain A"/>
    <property type="match status" value="1"/>
</dbReference>
<feature type="compositionally biased region" description="Basic and acidic residues" evidence="1">
    <location>
        <begin position="170"/>
        <end position="193"/>
    </location>
</feature>
<accession>A0A225DZY4</accession>
<sequence length="213" mass="25121">MAETDWHRELMLIIIDVLKCRYAADPDIYVSGNLLIFYEEGNKRRHLAPDCFVVKGVPKVMRPNYLMWEEGKGPDVVIELTSKTTRAEDTRKKFELYRDKFGVTEYFLFDPYEDYLTPSMQGFRRVKAEFRSVKPVNNRLPSKVLGLHLERDGKALRLWNPETDSWLPTPEEREKDLAAARDRETGARQRAEAEVERLRRELEDLRRGRSSKR</sequence>
<dbReference type="SUPFAM" id="SSF52980">
    <property type="entry name" value="Restriction endonuclease-like"/>
    <property type="match status" value="1"/>
</dbReference>
<dbReference type="AlphaFoldDB" id="A0A225DZY4"/>
<dbReference type="InterPro" id="IPR008538">
    <property type="entry name" value="Uma2"/>
</dbReference>
<dbReference type="PANTHER" id="PTHR33352:SF3">
    <property type="entry name" value="SLR1612 PROTEIN"/>
    <property type="match status" value="1"/>
</dbReference>